<keyword evidence="3" id="KW-0288">FMN</keyword>
<dbReference type="AlphaFoldDB" id="A0A371BY93"/>
<dbReference type="Gene3D" id="3.20.20.70">
    <property type="entry name" value="Aldolase class I"/>
    <property type="match status" value="1"/>
</dbReference>
<sequence>MPSNLFTPIQVGNCHLLNRIVFAPLTRCRNVKTVPSDLQVTHYAQRGQDPGTLLISEATMISEKSGGYLGHENLPGIWSSEQTEGWRKVVQAVHDAKSFMFIQLWDLGRASDPETIKALGYDRVSASDHYTEDGKNFVRGLEVKEIKERVDFYVQAAQNAIQAGADGVEIHAANGYLPDQFLRWNTNTRNDEYGGSVEKRARFVFEIVAAVVAQVGQKKTSIRLSPWTRFGDMAVDEHKSREQFEYVVTQLQTQYPDLAYIHVIEGRTDGHQDLEVPQWMNNDWIQNIWKGPIIRAGGYTPESAVAEAQTNDRTLVAFGRMFTSNPDLVDRVRHGKALTKYDRSTFYTQTGEGYVDWKNAD</sequence>
<evidence type="ECO:0000256" key="2">
    <source>
        <dbReference type="ARBA" id="ARBA00005979"/>
    </source>
</evidence>
<gene>
    <name evidence="5" type="ORF">B0I71DRAFT_136564</name>
</gene>
<dbReference type="InterPro" id="IPR045247">
    <property type="entry name" value="Oye-like"/>
</dbReference>
<feature type="domain" description="NADH:flavin oxidoreductase/NADH oxidase N-terminal" evidence="4">
    <location>
        <begin position="4"/>
        <end position="337"/>
    </location>
</feature>
<dbReference type="PANTHER" id="PTHR22893:SF91">
    <property type="entry name" value="NADPH DEHYDROGENASE 2-RELATED"/>
    <property type="match status" value="1"/>
</dbReference>
<dbReference type="GO" id="GO:0003959">
    <property type="term" value="F:NADPH dehydrogenase activity"/>
    <property type="evidence" value="ECO:0007669"/>
    <property type="project" value="TreeGrafter"/>
</dbReference>
<evidence type="ECO:0000259" key="4">
    <source>
        <dbReference type="Pfam" id="PF00724"/>
    </source>
</evidence>
<dbReference type="SUPFAM" id="SSF51395">
    <property type="entry name" value="FMN-linked oxidoreductases"/>
    <property type="match status" value="1"/>
</dbReference>
<evidence type="ECO:0000256" key="3">
    <source>
        <dbReference type="ARBA" id="ARBA00022643"/>
    </source>
</evidence>
<dbReference type="VEuPathDB" id="FungiDB:YALI1_A01905g"/>
<dbReference type="InterPro" id="IPR001155">
    <property type="entry name" value="OxRdtase_FMN_N"/>
</dbReference>
<reference evidence="5 6" key="1">
    <citation type="submission" date="2018-07" db="EMBL/GenBank/DDBJ databases">
        <title>Draft Genome Assemblies for Five Robust Yarrowia lipolytica Strains Exhibiting High Lipid Production and Pentose Sugar Utilization and Sugar Alcohol Secretion from Undetoxified Lignocellulosic Biomass Hydrolysates.</title>
        <authorList>
            <consortium name="DOE Joint Genome Institute"/>
            <person name="Walker C."/>
            <person name="Ryu S."/>
            <person name="Na H."/>
            <person name="Zane M."/>
            <person name="LaButti K."/>
            <person name="Lipzen A."/>
            <person name="Haridas S."/>
            <person name="Barry K."/>
            <person name="Grigoriev I.V."/>
            <person name="Quarterman J."/>
            <person name="Slininger P."/>
            <person name="Dien B."/>
            <person name="Trinh C.T."/>
        </authorList>
    </citation>
    <scope>NUCLEOTIDE SEQUENCE [LARGE SCALE GENOMIC DNA]</scope>
    <source>
        <strain evidence="5 6">YB392</strain>
    </source>
</reference>
<proteinExistence type="inferred from homology"/>
<dbReference type="InterPro" id="IPR013785">
    <property type="entry name" value="Aldolase_TIM"/>
</dbReference>
<protein>
    <recommendedName>
        <fullName evidence="4">NADH:flavin oxidoreductase/NADH oxidase N-terminal domain-containing protein</fullName>
    </recommendedName>
</protein>
<dbReference type="VEuPathDB" id="FungiDB:YALI0_A01485g"/>
<accession>A0A371BY93</accession>
<dbReference type="Proteomes" id="UP000256601">
    <property type="component" value="Unassembled WGS sequence"/>
</dbReference>
<comment type="cofactor">
    <cofactor evidence="1">
        <name>FMN</name>
        <dbReference type="ChEBI" id="CHEBI:58210"/>
    </cofactor>
</comment>
<dbReference type="GO" id="GO:0010181">
    <property type="term" value="F:FMN binding"/>
    <property type="evidence" value="ECO:0007669"/>
    <property type="project" value="InterPro"/>
</dbReference>
<dbReference type="Pfam" id="PF00724">
    <property type="entry name" value="Oxidored_FMN"/>
    <property type="match status" value="1"/>
</dbReference>
<dbReference type="EMBL" id="KZ859117">
    <property type="protein sequence ID" value="RDW23069.1"/>
    <property type="molecule type" value="Genomic_DNA"/>
</dbReference>
<dbReference type="FunFam" id="3.20.20.70:FF:000138">
    <property type="entry name" value="NADPH dehydrogenase 1"/>
    <property type="match status" value="1"/>
</dbReference>
<comment type="similarity">
    <text evidence="2">Belongs to the NADH:flavin oxidoreductase/NADH oxidase family.</text>
</comment>
<dbReference type="PANTHER" id="PTHR22893">
    <property type="entry name" value="NADH OXIDOREDUCTASE-RELATED"/>
    <property type="match status" value="1"/>
</dbReference>
<dbReference type="OMA" id="FQPMKIG"/>
<dbReference type="CDD" id="cd02933">
    <property type="entry name" value="OYE_like_FMN"/>
    <property type="match status" value="1"/>
</dbReference>
<evidence type="ECO:0000313" key="6">
    <source>
        <dbReference type="Proteomes" id="UP000256601"/>
    </source>
</evidence>
<keyword evidence="3" id="KW-0285">Flavoprotein</keyword>
<organism evidence="5 6">
    <name type="scientific">Yarrowia lipolytica</name>
    <name type="common">Candida lipolytica</name>
    <dbReference type="NCBI Taxonomy" id="4952"/>
    <lineage>
        <taxon>Eukaryota</taxon>
        <taxon>Fungi</taxon>
        <taxon>Dikarya</taxon>
        <taxon>Ascomycota</taxon>
        <taxon>Saccharomycotina</taxon>
        <taxon>Dipodascomycetes</taxon>
        <taxon>Dipodascales</taxon>
        <taxon>Dipodascales incertae sedis</taxon>
        <taxon>Yarrowia</taxon>
    </lineage>
</organism>
<evidence type="ECO:0000256" key="1">
    <source>
        <dbReference type="ARBA" id="ARBA00001917"/>
    </source>
</evidence>
<name>A0A371BY93_YARLL</name>
<evidence type="ECO:0000313" key="5">
    <source>
        <dbReference type="EMBL" id="RDW23069.1"/>
    </source>
</evidence>